<dbReference type="AlphaFoldDB" id="A0A7W7GBK4"/>
<dbReference type="Proteomes" id="UP000542210">
    <property type="component" value="Unassembled WGS sequence"/>
</dbReference>
<name>A0A7W7GBK4_9ACTN</name>
<dbReference type="RefSeq" id="WP_184879939.1">
    <property type="nucleotide sequence ID" value="NZ_BOOV01000046.1"/>
</dbReference>
<proteinExistence type="predicted"/>
<evidence type="ECO:0000313" key="2">
    <source>
        <dbReference type="Proteomes" id="UP000542210"/>
    </source>
</evidence>
<gene>
    <name evidence="1" type="ORF">BJ982_002625</name>
</gene>
<organism evidence="1 2">
    <name type="scientific">Sphaerisporangium siamense</name>
    <dbReference type="NCBI Taxonomy" id="795645"/>
    <lineage>
        <taxon>Bacteria</taxon>
        <taxon>Bacillati</taxon>
        <taxon>Actinomycetota</taxon>
        <taxon>Actinomycetes</taxon>
        <taxon>Streptosporangiales</taxon>
        <taxon>Streptosporangiaceae</taxon>
        <taxon>Sphaerisporangium</taxon>
    </lineage>
</organism>
<keyword evidence="2" id="KW-1185">Reference proteome</keyword>
<dbReference type="EMBL" id="JACHND010000001">
    <property type="protein sequence ID" value="MBB4701081.1"/>
    <property type="molecule type" value="Genomic_DNA"/>
</dbReference>
<comment type="caution">
    <text evidence="1">The sequence shown here is derived from an EMBL/GenBank/DDBJ whole genome shotgun (WGS) entry which is preliminary data.</text>
</comment>
<evidence type="ECO:0000313" key="1">
    <source>
        <dbReference type="EMBL" id="MBB4701081.1"/>
    </source>
</evidence>
<accession>A0A7W7GBK4</accession>
<reference evidence="1 2" key="1">
    <citation type="submission" date="2020-08" db="EMBL/GenBank/DDBJ databases">
        <title>Sequencing the genomes of 1000 actinobacteria strains.</title>
        <authorList>
            <person name="Klenk H.-P."/>
        </authorList>
    </citation>
    <scope>NUCLEOTIDE SEQUENCE [LARGE SCALE GENOMIC DNA]</scope>
    <source>
        <strain evidence="1 2">DSM 45784</strain>
    </source>
</reference>
<protein>
    <submittedName>
        <fullName evidence="1">Uncharacterized protein</fullName>
    </submittedName>
</protein>
<sequence length="106" mass="12054">MSEQTFIDACLHGDALMTEIDDWIDRWHDCDGEPNGQAESLHDFLGMSWEQYSIFAEKPQALRFIIAARRWGTEVAMSDVALAARSTHSKEANDLIAWLRQTGRIS</sequence>